<evidence type="ECO:0000256" key="1">
    <source>
        <dbReference type="SAM" id="Phobius"/>
    </source>
</evidence>
<dbReference type="AlphaFoldDB" id="V6LJ73"/>
<organism evidence="2">
    <name type="scientific">Spironucleus salmonicida</name>
    <dbReference type="NCBI Taxonomy" id="348837"/>
    <lineage>
        <taxon>Eukaryota</taxon>
        <taxon>Metamonada</taxon>
        <taxon>Diplomonadida</taxon>
        <taxon>Hexamitidae</taxon>
        <taxon>Hexamitinae</taxon>
        <taxon>Spironucleus</taxon>
    </lineage>
</organism>
<dbReference type="EMBL" id="KI546116">
    <property type="protein sequence ID" value="EST44398.1"/>
    <property type="molecule type" value="Genomic_DNA"/>
</dbReference>
<keyword evidence="4" id="KW-1185">Reference proteome</keyword>
<dbReference type="EMBL" id="AUWU02000002">
    <property type="protein sequence ID" value="KAH0576291.1"/>
    <property type="molecule type" value="Genomic_DNA"/>
</dbReference>
<reference evidence="2 3" key="1">
    <citation type="journal article" date="2014" name="PLoS Genet.">
        <title>The Genome of Spironucleus salmonicida Highlights a Fish Pathogen Adapted to Fluctuating Environments.</title>
        <authorList>
            <person name="Xu F."/>
            <person name="Jerlstrom-Hultqvist J."/>
            <person name="Einarsson E."/>
            <person name="Astvaldsson A."/>
            <person name="Svard S.G."/>
            <person name="Andersson J.O."/>
        </authorList>
    </citation>
    <scope>NUCLEOTIDE SEQUENCE</scope>
    <source>
        <strain evidence="3">ATCC 50377</strain>
    </source>
</reference>
<keyword evidence="1 2" id="KW-0812">Transmembrane</keyword>
<keyword evidence="1" id="KW-0472">Membrane</keyword>
<dbReference type="VEuPathDB" id="GiardiaDB:SS50377_21854"/>
<name>V6LJ73_9EUKA</name>
<feature type="transmembrane region" description="Helical" evidence="1">
    <location>
        <begin position="69"/>
        <end position="88"/>
    </location>
</feature>
<feature type="transmembrane region" description="Helical" evidence="1">
    <location>
        <begin position="44"/>
        <end position="63"/>
    </location>
</feature>
<dbReference type="Proteomes" id="UP000018208">
    <property type="component" value="Unassembled WGS sequence"/>
</dbReference>
<feature type="transmembrane region" description="Helical" evidence="1">
    <location>
        <begin position="100"/>
        <end position="121"/>
    </location>
</feature>
<accession>V6LJ73</accession>
<proteinExistence type="predicted"/>
<evidence type="ECO:0000313" key="4">
    <source>
        <dbReference type="Proteomes" id="UP000018208"/>
    </source>
</evidence>
<sequence>MSADNRIQLQTYSQADSLAISQILYALAYFRLFSDIKSYPLVKFSFPICGMILAYFTLFTGSIQQARVYSVPCLIYAISVPFLVLIYWEFVAIDAKIGSIGVILGVCNSLGVCVVLVGLVVGRLL</sequence>
<evidence type="ECO:0000313" key="2">
    <source>
        <dbReference type="EMBL" id="EST44398.1"/>
    </source>
</evidence>
<keyword evidence="1" id="KW-1133">Transmembrane helix</keyword>
<evidence type="ECO:0000313" key="3">
    <source>
        <dbReference type="EMBL" id="KAH0576291.1"/>
    </source>
</evidence>
<gene>
    <name evidence="2" type="ORF">SS50377_15701</name>
    <name evidence="3" type="ORF">SS50377_21854</name>
</gene>
<reference evidence="3" key="2">
    <citation type="submission" date="2020-12" db="EMBL/GenBank/DDBJ databases">
        <title>New Spironucleus salmonicida genome in near-complete chromosomes.</title>
        <authorList>
            <person name="Xu F."/>
            <person name="Kurt Z."/>
            <person name="Jimenez-Gonzalez A."/>
            <person name="Astvaldsson A."/>
            <person name="Andersson J.O."/>
            <person name="Svard S.G."/>
        </authorList>
    </citation>
    <scope>NUCLEOTIDE SEQUENCE</scope>
    <source>
        <strain evidence="3">ATCC 50377</strain>
    </source>
</reference>
<feature type="transmembrane region" description="Helical" evidence="1">
    <location>
        <begin position="12"/>
        <end position="32"/>
    </location>
</feature>
<protein>
    <submittedName>
        <fullName evidence="2">Transmembrane domain-containing protein</fullName>
    </submittedName>
</protein>